<dbReference type="Gene3D" id="2.30.110.10">
    <property type="entry name" value="Electron Transport, Fmn-binding Protein, Chain A"/>
    <property type="match status" value="1"/>
</dbReference>
<accession>A0ABW1FYZ1</accession>
<dbReference type="Pfam" id="PF01243">
    <property type="entry name" value="PNPOx_N"/>
    <property type="match status" value="1"/>
</dbReference>
<evidence type="ECO:0000313" key="3">
    <source>
        <dbReference type="Proteomes" id="UP001596174"/>
    </source>
</evidence>
<name>A0ABW1FYZ1_9ACTN</name>
<dbReference type="SUPFAM" id="SSF50475">
    <property type="entry name" value="FMN-binding split barrel"/>
    <property type="match status" value="1"/>
</dbReference>
<dbReference type="Proteomes" id="UP001596174">
    <property type="component" value="Unassembled WGS sequence"/>
</dbReference>
<evidence type="ECO:0000259" key="1">
    <source>
        <dbReference type="Pfam" id="PF01243"/>
    </source>
</evidence>
<dbReference type="EMBL" id="JBHSQJ010000016">
    <property type="protein sequence ID" value="MFC5906679.1"/>
    <property type="molecule type" value="Genomic_DNA"/>
</dbReference>
<dbReference type="RefSeq" id="WP_380580337.1">
    <property type="nucleotide sequence ID" value="NZ_JBHSQJ010000016.1"/>
</dbReference>
<protein>
    <submittedName>
        <fullName evidence="2">Pyridoxamine 5'-phosphate oxidase family protein</fullName>
    </submittedName>
</protein>
<evidence type="ECO:0000313" key="2">
    <source>
        <dbReference type="EMBL" id="MFC5906679.1"/>
    </source>
</evidence>
<gene>
    <name evidence="2" type="ORF">ACFP3V_05535</name>
</gene>
<keyword evidence="3" id="KW-1185">Reference proteome</keyword>
<dbReference type="InterPro" id="IPR011576">
    <property type="entry name" value="Pyridox_Oxase_N"/>
</dbReference>
<feature type="domain" description="Pyridoxamine 5'-phosphate oxidase N-terminal" evidence="1">
    <location>
        <begin position="12"/>
        <end position="134"/>
    </location>
</feature>
<organism evidence="2 3">
    <name type="scientific">Streptacidiphilus monticola</name>
    <dbReference type="NCBI Taxonomy" id="2161674"/>
    <lineage>
        <taxon>Bacteria</taxon>
        <taxon>Bacillati</taxon>
        <taxon>Actinomycetota</taxon>
        <taxon>Actinomycetes</taxon>
        <taxon>Kitasatosporales</taxon>
        <taxon>Streptomycetaceae</taxon>
        <taxon>Streptacidiphilus</taxon>
    </lineage>
</organism>
<proteinExistence type="predicted"/>
<reference evidence="3" key="1">
    <citation type="journal article" date="2019" name="Int. J. Syst. Evol. Microbiol.">
        <title>The Global Catalogue of Microorganisms (GCM) 10K type strain sequencing project: providing services to taxonomists for standard genome sequencing and annotation.</title>
        <authorList>
            <consortium name="The Broad Institute Genomics Platform"/>
            <consortium name="The Broad Institute Genome Sequencing Center for Infectious Disease"/>
            <person name="Wu L."/>
            <person name="Ma J."/>
        </authorList>
    </citation>
    <scope>NUCLEOTIDE SEQUENCE [LARGE SCALE GENOMIC DNA]</scope>
    <source>
        <strain evidence="3">JCM 4816</strain>
    </source>
</reference>
<dbReference type="InterPro" id="IPR012349">
    <property type="entry name" value="Split_barrel_FMN-bd"/>
</dbReference>
<comment type="caution">
    <text evidence="2">The sequence shown here is derived from an EMBL/GenBank/DDBJ whole genome shotgun (WGS) entry which is preliminary data.</text>
</comment>
<sequence>MIPEPVGAALAHEWTTVTLAYADPEDGAPQACAVFYAWDEGEERLLFLSSQSTRHGRALDGATVAFTAQAEGQDWRTIRGLQGRGRVRRLGDEDERAAAWRVYVARFPFAADDALSAALARADLWQLRPEWLRLIDNGVAFGHKVEWPEAL</sequence>